<organism evidence="1 2">
    <name type="scientific">Romanomermis culicivorax</name>
    <name type="common">Nematode worm</name>
    <dbReference type="NCBI Taxonomy" id="13658"/>
    <lineage>
        <taxon>Eukaryota</taxon>
        <taxon>Metazoa</taxon>
        <taxon>Ecdysozoa</taxon>
        <taxon>Nematoda</taxon>
        <taxon>Enoplea</taxon>
        <taxon>Dorylaimia</taxon>
        <taxon>Mermithida</taxon>
        <taxon>Mermithoidea</taxon>
        <taxon>Mermithidae</taxon>
        <taxon>Romanomermis</taxon>
    </lineage>
</organism>
<sequence length="83" mass="9992">MGRRLTIVQPIYIRTDRPFTFFYCTHFCERKLVVFDTLALSKKKEDDSDRTMDENLPNLFDQFDNFSFWRFIAADLLERVESA</sequence>
<dbReference type="AlphaFoldDB" id="A0A915L747"/>
<evidence type="ECO:0000313" key="1">
    <source>
        <dbReference type="Proteomes" id="UP000887565"/>
    </source>
</evidence>
<protein>
    <submittedName>
        <fullName evidence="2">Uncharacterized protein</fullName>
    </submittedName>
</protein>
<dbReference type="WBParaSite" id="nRc.2.0.1.t46930-RA">
    <property type="protein sequence ID" value="nRc.2.0.1.t46930-RA"/>
    <property type="gene ID" value="nRc.2.0.1.g46930"/>
</dbReference>
<name>A0A915L747_ROMCU</name>
<proteinExistence type="predicted"/>
<keyword evidence="1" id="KW-1185">Reference proteome</keyword>
<evidence type="ECO:0000313" key="2">
    <source>
        <dbReference type="WBParaSite" id="nRc.2.0.1.t46930-RA"/>
    </source>
</evidence>
<accession>A0A915L747</accession>
<reference evidence="2" key="1">
    <citation type="submission" date="2022-11" db="UniProtKB">
        <authorList>
            <consortium name="WormBaseParasite"/>
        </authorList>
    </citation>
    <scope>IDENTIFICATION</scope>
</reference>
<dbReference type="Proteomes" id="UP000887565">
    <property type="component" value="Unplaced"/>
</dbReference>